<dbReference type="EMBL" id="QGKW02000717">
    <property type="protein sequence ID" value="KAF2597563.1"/>
    <property type="molecule type" value="Genomic_DNA"/>
</dbReference>
<protein>
    <submittedName>
        <fullName evidence="1">Uncharacterized protein</fullName>
    </submittedName>
</protein>
<gene>
    <name evidence="1" type="ORF">F2Q68_00011549</name>
</gene>
<sequence>MLLANFRRCQPPVLLLLNRSLSPPPFSAKNIVPRKRTNRGCKAGYVSGEAEGQYN</sequence>
<reference evidence="1" key="1">
    <citation type="submission" date="2019-12" db="EMBL/GenBank/DDBJ databases">
        <title>Genome sequencing and annotation of Brassica cretica.</title>
        <authorList>
            <person name="Studholme D.J."/>
            <person name="Sarris P.F."/>
        </authorList>
    </citation>
    <scope>NUCLEOTIDE SEQUENCE</scope>
    <source>
        <strain evidence="1">PFS-001/15</strain>
        <tissue evidence="1">Leaf</tissue>
    </source>
</reference>
<organism evidence="1 2">
    <name type="scientific">Brassica cretica</name>
    <name type="common">Mustard</name>
    <dbReference type="NCBI Taxonomy" id="69181"/>
    <lineage>
        <taxon>Eukaryota</taxon>
        <taxon>Viridiplantae</taxon>
        <taxon>Streptophyta</taxon>
        <taxon>Embryophyta</taxon>
        <taxon>Tracheophyta</taxon>
        <taxon>Spermatophyta</taxon>
        <taxon>Magnoliopsida</taxon>
        <taxon>eudicotyledons</taxon>
        <taxon>Gunneridae</taxon>
        <taxon>Pentapetalae</taxon>
        <taxon>rosids</taxon>
        <taxon>malvids</taxon>
        <taxon>Brassicales</taxon>
        <taxon>Brassicaceae</taxon>
        <taxon>Brassiceae</taxon>
        <taxon>Brassica</taxon>
    </lineage>
</organism>
<name>A0A8S9KW62_BRACR</name>
<accession>A0A8S9KW62</accession>
<evidence type="ECO:0000313" key="1">
    <source>
        <dbReference type="EMBL" id="KAF2597563.1"/>
    </source>
</evidence>
<evidence type="ECO:0000313" key="2">
    <source>
        <dbReference type="Proteomes" id="UP000712281"/>
    </source>
</evidence>
<dbReference type="AlphaFoldDB" id="A0A8S9KW62"/>
<comment type="caution">
    <text evidence="1">The sequence shown here is derived from an EMBL/GenBank/DDBJ whole genome shotgun (WGS) entry which is preliminary data.</text>
</comment>
<proteinExistence type="predicted"/>
<dbReference type="Proteomes" id="UP000712281">
    <property type="component" value="Unassembled WGS sequence"/>
</dbReference>